<name>A0A943ECM5_9FIRM</name>
<feature type="chain" id="PRO_5039423660" evidence="2">
    <location>
        <begin position="24"/>
        <end position="323"/>
    </location>
</feature>
<dbReference type="InterPro" id="IPR015168">
    <property type="entry name" value="SsuA/THI5"/>
</dbReference>
<dbReference type="AlphaFoldDB" id="A0A943ECM5"/>
<dbReference type="SUPFAM" id="SSF53850">
    <property type="entry name" value="Periplasmic binding protein-like II"/>
    <property type="match status" value="1"/>
</dbReference>
<keyword evidence="2" id="KW-0732">Signal</keyword>
<gene>
    <name evidence="4" type="ORF">KHX13_05300</name>
</gene>
<dbReference type="Gene3D" id="3.40.190.10">
    <property type="entry name" value="Periplasmic binding protein-like II"/>
    <property type="match status" value="2"/>
</dbReference>
<dbReference type="Proteomes" id="UP000754226">
    <property type="component" value="Unassembled WGS sequence"/>
</dbReference>
<proteinExistence type="inferred from homology"/>
<organism evidence="4 5">
    <name type="scientific">Acidaminococcus intestini</name>
    <dbReference type="NCBI Taxonomy" id="187327"/>
    <lineage>
        <taxon>Bacteria</taxon>
        <taxon>Bacillati</taxon>
        <taxon>Bacillota</taxon>
        <taxon>Negativicutes</taxon>
        <taxon>Acidaminococcales</taxon>
        <taxon>Acidaminococcaceae</taxon>
        <taxon>Acidaminococcus</taxon>
    </lineage>
</organism>
<dbReference type="PROSITE" id="PS51257">
    <property type="entry name" value="PROKAR_LIPOPROTEIN"/>
    <property type="match status" value="1"/>
</dbReference>
<dbReference type="InterPro" id="IPR001638">
    <property type="entry name" value="Solute-binding_3/MltF_N"/>
</dbReference>
<feature type="signal peptide" evidence="2">
    <location>
        <begin position="1"/>
        <end position="23"/>
    </location>
</feature>
<protein>
    <submittedName>
        <fullName evidence="4">NrtA/SsuA/CpmA family ABC transporter substrate-binding protein</fullName>
    </submittedName>
</protein>
<dbReference type="PANTHER" id="PTHR30024">
    <property type="entry name" value="ALIPHATIC SULFONATES-BINDING PROTEIN-RELATED"/>
    <property type="match status" value="1"/>
</dbReference>
<evidence type="ECO:0000256" key="1">
    <source>
        <dbReference type="ARBA" id="ARBA00010742"/>
    </source>
</evidence>
<sequence>MNKTIKRMAGLLGVLTLGLTLTACSTNKDGKQAAPAKPEKVSITYVQAPLNVPSIVEKANQSFAKKFKEKGIPVTYSTITSGADQTAALASGDIQFLNCVGGSSVLLSAANGADIKIISLYSQAPKAFKLFSKDAAISSPQALKGKTIAGPKGTILHELLAAYLKQGGLSMEDVTFVSMGLPQARAALENGSADCALLAGPLAYQEEEKGMHVVTTGDGLVSGLTVTATSGQFYKEHKDLVDLFLSVQKETLAYMKEHQKEALAAAVKTTGLDEKAVDSMYGLYDFSMDITPEAIESLKKTQDFLVSSKMMDKKVNVDALFVK</sequence>
<dbReference type="EMBL" id="JAGZCZ010000005">
    <property type="protein sequence ID" value="MBS5519732.1"/>
    <property type="molecule type" value="Genomic_DNA"/>
</dbReference>
<evidence type="ECO:0000256" key="2">
    <source>
        <dbReference type="SAM" id="SignalP"/>
    </source>
</evidence>
<dbReference type="PANTHER" id="PTHR30024:SF42">
    <property type="entry name" value="ALIPHATIC SULFONATES-BINDING PROTEIN-RELATED"/>
    <property type="match status" value="1"/>
</dbReference>
<feature type="domain" description="Solute-binding protein family 3/N-terminal" evidence="3">
    <location>
        <begin position="40"/>
        <end position="262"/>
    </location>
</feature>
<comment type="caution">
    <text evidence="4">The sequence shown here is derived from an EMBL/GenBank/DDBJ whole genome shotgun (WGS) entry which is preliminary data.</text>
</comment>
<dbReference type="SMART" id="SM00062">
    <property type="entry name" value="PBPb"/>
    <property type="match status" value="1"/>
</dbReference>
<evidence type="ECO:0000313" key="4">
    <source>
        <dbReference type="EMBL" id="MBS5519732.1"/>
    </source>
</evidence>
<evidence type="ECO:0000313" key="5">
    <source>
        <dbReference type="Proteomes" id="UP000754226"/>
    </source>
</evidence>
<evidence type="ECO:0000259" key="3">
    <source>
        <dbReference type="SMART" id="SM00062"/>
    </source>
</evidence>
<accession>A0A943ECM5</accession>
<dbReference type="CDD" id="cd01008">
    <property type="entry name" value="PBP2_NrtA_SsuA_CpmA_like"/>
    <property type="match status" value="1"/>
</dbReference>
<comment type="similarity">
    <text evidence="1">Belongs to the bacterial solute-binding protein SsuA/TauA family.</text>
</comment>
<dbReference type="Pfam" id="PF09084">
    <property type="entry name" value="NMT1"/>
    <property type="match status" value="1"/>
</dbReference>
<reference evidence="4" key="1">
    <citation type="submission" date="2021-02" db="EMBL/GenBank/DDBJ databases">
        <title>Infant gut strain persistence is associated with maternal origin, phylogeny, and functional potential including surface adhesion and iron acquisition.</title>
        <authorList>
            <person name="Lou Y.C."/>
        </authorList>
    </citation>
    <scope>NUCLEOTIDE SEQUENCE</scope>
    <source>
        <strain evidence="4">L3_106_000M1_dasL3_106_000M1_concoct_15</strain>
    </source>
</reference>